<dbReference type="AlphaFoldDB" id="A0A923LDK9"/>
<organism evidence="4 5">
    <name type="scientific">Anaerosacchariphilus hominis</name>
    <dbReference type="NCBI Taxonomy" id="2763017"/>
    <lineage>
        <taxon>Bacteria</taxon>
        <taxon>Bacillati</taxon>
        <taxon>Bacillota</taxon>
        <taxon>Clostridia</taxon>
        <taxon>Lachnospirales</taxon>
        <taxon>Lachnospiraceae</taxon>
        <taxon>Anaerosacchariphilus</taxon>
    </lineage>
</organism>
<dbReference type="Gene3D" id="2.40.260.10">
    <property type="entry name" value="Sortase"/>
    <property type="match status" value="1"/>
</dbReference>
<gene>
    <name evidence="4" type="primary">srtB</name>
    <name evidence="4" type="ORF">H8S44_10250</name>
</gene>
<dbReference type="CDD" id="cd05826">
    <property type="entry name" value="Sortase_B"/>
    <property type="match status" value="1"/>
</dbReference>
<dbReference type="EC" id="3.4.22.71" evidence="4"/>
<keyword evidence="5" id="KW-1185">Reference proteome</keyword>
<keyword evidence="3" id="KW-1133">Transmembrane helix</keyword>
<dbReference type="EMBL" id="JACOOR010000005">
    <property type="protein sequence ID" value="MBC5660152.1"/>
    <property type="molecule type" value="Genomic_DNA"/>
</dbReference>
<dbReference type="GO" id="GO:0016787">
    <property type="term" value="F:hydrolase activity"/>
    <property type="evidence" value="ECO:0007669"/>
    <property type="project" value="UniProtKB-KW"/>
</dbReference>
<feature type="transmembrane region" description="Helical" evidence="3">
    <location>
        <begin position="15"/>
        <end position="36"/>
    </location>
</feature>
<evidence type="ECO:0000256" key="1">
    <source>
        <dbReference type="ARBA" id="ARBA00022801"/>
    </source>
</evidence>
<dbReference type="InterPro" id="IPR005754">
    <property type="entry name" value="Sortase"/>
</dbReference>
<dbReference type="NCBIfam" id="TIGR03064">
    <property type="entry name" value="sortase_srtB"/>
    <property type="match status" value="1"/>
</dbReference>
<feature type="active site" description="Acyl-thioester intermediate" evidence="2">
    <location>
        <position position="226"/>
    </location>
</feature>
<dbReference type="Proteomes" id="UP000649345">
    <property type="component" value="Unassembled WGS sequence"/>
</dbReference>
<keyword evidence="3" id="KW-0812">Transmembrane</keyword>
<dbReference type="InterPro" id="IPR023365">
    <property type="entry name" value="Sortase_dom-sf"/>
</dbReference>
<reference evidence="4" key="1">
    <citation type="submission" date="2020-08" db="EMBL/GenBank/DDBJ databases">
        <title>Genome public.</title>
        <authorList>
            <person name="Liu C."/>
            <person name="Sun Q."/>
        </authorList>
    </citation>
    <scope>NUCLEOTIDE SEQUENCE</scope>
    <source>
        <strain evidence="4">NSJ-68</strain>
    </source>
</reference>
<dbReference type="Pfam" id="PF04203">
    <property type="entry name" value="Sortase"/>
    <property type="match status" value="1"/>
</dbReference>
<evidence type="ECO:0000313" key="4">
    <source>
        <dbReference type="EMBL" id="MBC5660152.1"/>
    </source>
</evidence>
<name>A0A923LDK9_9FIRM</name>
<keyword evidence="3" id="KW-0472">Membrane</keyword>
<comment type="caution">
    <text evidence="4">The sequence shown here is derived from an EMBL/GenBank/DDBJ whole genome shotgun (WGS) entry which is preliminary data.</text>
</comment>
<evidence type="ECO:0000256" key="2">
    <source>
        <dbReference type="PIRSR" id="PIRSR605754-1"/>
    </source>
</evidence>
<keyword evidence="1 4" id="KW-0378">Hydrolase</keyword>
<proteinExistence type="predicted"/>
<dbReference type="SUPFAM" id="SSF63817">
    <property type="entry name" value="Sortase"/>
    <property type="match status" value="1"/>
</dbReference>
<evidence type="ECO:0000313" key="5">
    <source>
        <dbReference type="Proteomes" id="UP000649345"/>
    </source>
</evidence>
<feature type="active site" description="Proton donor/acceptor" evidence="2">
    <location>
        <position position="134"/>
    </location>
</feature>
<dbReference type="InterPro" id="IPR009835">
    <property type="entry name" value="SrtB"/>
</dbReference>
<protein>
    <submittedName>
        <fullName evidence="4">Class B sortase</fullName>
        <ecNumber evidence="4">3.4.22.71</ecNumber>
    </submittedName>
</protein>
<evidence type="ECO:0000256" key="3">
    <source>
        <dbReference type="SAM" id="Phobius"/>
    </source>
</evidence>
<accession>A0A923LDK9</accession>
<sequence>MWKAAGLAASIGNRLLYLAAEVLILSMLLYGGYSLWENFRIEQNAFVSEELLRYKPGTESGTAGFAELQALNPDVKAWLTIEGTHMDYPVLQGETDLDYINRDVYGEFSLSGSIFLSCLNSPDFSDGYSLIYGHHMENGAMFGDVTRFTEAVYFQEHPEGELRMAHETWELELFACLETDAYDRRVYDCGRETDREALLSYIREHAVQYRETGVTAADRILALSTCADETETNGRVLVFGRLKSQY</sequence>